<dbReference type="RefSeq" id="WP_344674151.1">
    <property type="nucleotide sequence ID" value="NZ_BAAAZI010000006.1"/>
</dbReference>
<evidence type="ECO:0000256" key="1">
    <source>
        <dbReference type="ARBA" id="ARBA00004571"/>
    </source>
</evidence>
<comment type="subcellular location">
    <subcellularLocation>
        <location evidence="1 10">Cell outer membrane</location>
        <topology evidence="1 10">Multi-pass membrane protein</topology>
    </subcellularLocation>
</comment>
<dbReference type="InterPro" id="IPR037066">
    <property type="entry name" value="Plug_dom_sf"/>
</dbReference>
<keyword evidence="3 10" id="KW-1134">Transmembrane beta strand</keyword>
<dbReference type="Pfam" id="PF07715">
    <property type="entry name" value="Plug"/>
    <property type="match status" value="1"/>
</dbReference>
<evidence type="ECO:0000313" key="16">
    <source>
        <dbReference type="Proteomes" id="UP001500101"/>
    </source>
</evidence>
<evidence type="ECO:0000313" key="15">
    <source>
        <dbReference type="EMBL" id="GAA4138881.1"/>
    </source>
</evidence>
<evidence type="ECO:0000256" key="9">
    <source>
        <dbReference type="ARBA" id="ARBA00023237"/>
    </source>
</evidence>
<dbReference type="PROSITE" id="PS52016">
    <property type="entry name" value="TONB_DEPENDENT_REC_3"/>
    <property type="match status" value="1"/>
</dbReference>
<dbReference type="Proteomes" id="UP001500101">
    <property type="component" value="Unassembled WGS sequence"/>
</dbReference>
<keyword evidence="9 10" id="KW-0998">Cell outer membrane</keyword>
<dbReference type="Gene3D" id="2.40.170.20">
    <property type="entry name" value="TonB-dependent receptor, beta-barrel domain"/>
    <property type="match status" value="1"/>
</dbReference>
<protein>
    <recommendedName>
        <fullName evidence="17">Iron complex outermembrane receptor protein</fullName>
    </recommendedName>
</protein>
<evidence type="ECO:0000256" key="2">
    <source>
        <dbReference type="ARBA" id="ARBA00022448"/>
    </source>
</evidence>
<feature type="chain" id="PRO_5045316119" description="Iron complex outermembrane receptor protein" evidence="12">
    <location>
        <begin position="21"/>
        <end position="625"/>
    </location>
</feature>
<organism evidence="15 16">
    <name type="scientific">Sphingobacterium kyonggiense</name>
    <dbReference type="NCBI Taxonomy" id="714075"/>
    <lineage>
        <taxon>Bacteria</taxon>
        <taxon>Pseudomonadati</taxon>
        <taxon>Bacteroidota</taxon>
        <taxon>Sphingobacteriia</taxon>
        <taxon>Sphingobacteriales</taxon>
        <taxon>Sphingobacteriaceae</taxon>
        <taxon>Sphingobacterium</taxon>
    </lineage>
</organism>
<gene>
    <name evidence="15" type="ORF">GCM10022216_16370</name>
</gene>
<evidence type="ECO:0000259" key="13">
    <source>
        <dbReference type="Pfam" id="PF00593"/>
    </source>
</evidence>
<feature type="domain" description="TonB-dependent receptor-like beta-barrel" evidence="13">
    <location>
        <begin position="213"/>
        <end position="595"/>
    </location>
</feature>
<dbReference type="PANTHER" id="PTHR30069">
    <property type="entry name" value="TONB-DEPENDENT OUTER MEMBRANE RECEPTOR"/>
    <property type="match status" value="1"/>
</dbReference>
<evidence type="ECO:0000256" key="7">
    <source>
        <dbReference type="ARBA" id="ARBA00023136"/>
    </source>
</evidence>
<feature type="signal peptide" evidence="12">
    <location>
        <begin position="1"/>
        <end position="20"/>
    </location>
</feature>
<evidence type="ECO:0000256" key="3">
    <source>
        <dbReference type="ARBA" id="ARBA00022452"/>
    </source>
</evidence>
<keyword evidence="5 12" id="KW-0732">Signal</keyword>
<proteinExistence type="inferred from homology"/>
<keyword evidence="2 10" id="KW-0813">Transport</keyword>
<dbReference type="Pfam" id="PF00593">
    <property type="entry name" value="TonB_dep_Rec_b-barrel"/>
    <property type="match status" value="1"/>
</dbReference>
<comment type="caution">
    <text evidence="15">The sequence shown here is derived from an EMBL/GenBank/DDBJ whole genome shotgun (WGS) entry which is preliminary data.</text>
</comment>
<dbReference type="InterPro" id="IPR036942">
    <property type="entry name" value="Beta-barrel_TonB_sf"/>
</dbReference>
<dbReference type="EMBL" id="BAAAZI010000006">
    <property type="protein sequence ID" value="GAA4138881.1"/>
    <property type="molecule type" value="Genomic_DNA"/>
</dbReference>
<keyword evidence="6 11" id="KW-0798">TonB box</keyword>
<evidence type="ECO:0008006" key="17">
    <source>
        <dbReference type="Google" id="ProtNLM"/>
    </source>
</evidence>
<evidence type="ECO:0000256" key="11">
    <source>
        <dbReference type="RuleBase" id="RU003357"/>
    </source>
</evidence>
<reference evidence="16" key="1">
    <citation type="journal article" date="2019" name="Int. J. Syst. Evol. Microbiol.">
        <title>The Global Catalogue of Microorganisms (GCM) 10K type strain sequencing project: providing services to taxonomists for standard genome sequencing and annotation.</title>
        <authorList>
            <consortium name="The Broad Institute Genomics Platform"/>
            <consortium name="The Broad Institute Genome Sequencing Center for Infectious Disease"/>
            <person name="Wu L."/>
            <person name="Ma J."/>
        </authorList>
    </citation>
    <scope>NUCLEOTIDE SEQUENCE [LARGE SCALE GENOMIC DNA]</scope>
    <source>
        <strain evidence="16">JCM 16704</strain>
    </source>
</reference>
<dbReference type="InterPro" id="IPR000531">
    <property type="entry name" value="Beta-barrel_TonB"/>
</dbReference>
<keyword evidence="16" id="KW-1185">Reference proteome</keyword>
<evidence type="ECO:0000256" key="10">
    <source>
        <dbReference type="PROSITE-ProRule" id="PRU01360"/>
    </source>
</evidence>
<keyword evidence="7 10" id="KW-0472">Membrane</keyword>
<feature type="domain" description="TonB-dependent receptor plug" evidence="14">
    <location>
        <begin position="45"/>
        <end position="150"/>
    </location>
</feature>
<evidence type="ECO:0000256" key="6">
    <source>
        <dbReference type="ARBA" id="ARBA00023077"/>
    </source>
</evidence>
<evidence type="ECO:0000259" key="14">
    <source>
        <dbReference type="Pfam" id="PF07715"/>
    </source>
</evidence>
<comment type="similarity">
    <text evidence="10 11">Belongs to the TonB-dependent receptor family.</text>
</comment>
<evidence type="ECO:0000256" key="5">
    <source>
        <dbReference type="ARBA" id="ARBA00022729"/>
    </source>
</evidence>
<dbReference type="SUPFAM" id="SSF56935">
    <property type="entry name" value="Porins"/>
    <property type="match status" value="1"/>
</dbReference>
<name>A0ABP7YNN8_9SPHI</name>
<keyword evidence="4 10" id="KW-0812">Transmembrane</keyword>
<evidence type="ECO:0000256" key="12">
    <source>
        <dbReference type="SAM" id="SignalP"/>
    </source>
</evidence>
<accession>A0ABP7YNN8</accession>
<evidence type="ECO:0000256" key="8">
    <source>
        <dbReference type="ARBA" id="ARBA00023170"/>
    </source>
</evidence>
<dbReference type="InterPro" id="IPR012910">
    <property type="entry name" value="Plug_dom"/>
</dbReference>
<keyword evidence="8" id="KW-0675">Receptor</keyword>
<sequence>MKPTIKILLALSSIPNVLLAQQSISDSTRIQEVLIQENRLQIPVSQSSRNIQILSQKDIKALPSTSINEVLRYAAGVDIRQRGPFGTQADIGIDGGSFDQTILLVNGIKFSDPQTGHHMLNIPVPLEAIERIEILRGPASRIYGINGLTGAINIVTKKAEHSNAYAQVYAGSSFKDRKEEDKDGIYYGQGIQVGGAFSSQSQQHQLYLTKEKSNGQRYNTASDNAKVFYQNQINLNAHNRLQMMAGYINNKFGANGYYAAPGDKESEEHVETVHYSLASSHDLGSNWYLSPRLSHRYNEDDYRYFRNDLSKARSRHYTHTLSAELNARYQSKFGDLGLGLESRHEKISSSNIGKHDRNNFGAYTEFRTTQLENFIINAGAYINYNTDYDWQIFPGIDVSYIINPNWHLAASSGSSQRIPTFTDLYLNQKPGNIGNPDLISENSWQHDFSVNFKNQHFSAKAGYFFRDIKNFIDWIRESTDVPYQATNLGNNKTHGLLANFQFQTAFQNQQHFQVRVDYTYLNPSIINDYPNTIIKYGIESLKHQVIGTLQYQIKEWSISTANRYQERSKGKPYFISDFRLAYKRNNLSIFADLQNAFDAEYIEVGAVPLPGRWSSLGIHYAIPKI</sequence>
<evidence type="ECO:0000256" key="4">
    <source>
        <dbReference type="ARBA" id="ARBA00022692"/>
    </source>
</evidence>
<dbReference type="PANTHER" id="PTHR30069:SF29">
    <property type="entry name" value="HEMOGLOBIN AND HEMOGLOBIN-HAPTOGLOBIN-BINDING PROTEIN 1-RELATED"/>
    <property type="match status" value="1"/>
</dbReference>
<dbReference type="InterPro" id="IPR039426">
    <property type="entry name" value="TonB-dep_rcpt-like"/>
</dbReference>
<dbReference type="Gene3D" id="2.170.130.10">
    <property type="entry name" value="TonB-dependent receptor, plug domain"/>
    <property type="match status" value="1"/>
</dbReference>